<name>A0A1Y4MSI3_9FIRM</name>
<gene>
    <name evidence="1" type="ORF">B5F11_07605</name>
</gene>
<evidence type="ECO:0008006" key="3">
    <source>
        <dbReference type="Google" id="ProtNLM"/>
    </source>
</evidence>
<organism evidence="1 2">
    <name type="scientific">Anaerotruncus colihominis</name>
    <dbReference type="NCBI Taxonomy" id="169435"/>
    <lineage>
        <taxon>Bacteria</taxon>
        <taxon>Bacillati</taxon>
        <taxon>Bacillota</taxon>
        <taxon>Clostridia</taxon>
        <taxon>Eubacteriales</taxon>
        <taxon>Oscillospiraceae</taxon>
        <taxon>Anaerotruncus</taxon>
    </lineage>
</organism>
<reference evidence="2" key="1">
    <citation type="submission" date="2017-04" db="EMBL/GenBank/DDBJ databases">
        <title>Function of individual gut microbiota members based on whole genome sequencing of pure cultures obtained from chicken caecum.</title>
        <authorList>
            <person name="Medvecky M."/>
            <person name="Cejkova D."/>
            <person name="Polansky O."/>
            <person name="Karasova D."/>
            <person name="Kubasova T."/>
            <person name="Cizek A."/>
            <person name="Rychlik I."/>
        </authorList>
    </citation>
    <scope>NUCLEOTIDE SEQUENCE [LARGE SCALE GENOMIC DNA]</scope>
    <source>
        <strain evidence="2">An175</strain>
    </source>
</reference>
<sequence>MRSRIRTGCRLKKFWFMRKGWSAMINLPDSMRPGVYTSTDIRIGTAAAGTRAAIAAVGQAKAGYEPAGTAVEVRSYTDASAFGEESTLCAMARALLAGGVSRVLAVAAGTDYEAAFAALEGERDLFAVVSDGGGAALARHVDACCAMGRERVGIVAAAEAEAAVAAAAEINNTRVVVACDAGTRTAEVAAAFAAAAANAAGTNSLNGLPLRLEKPFDGTLTAVQIETLLRAGVAPFERRGEGAACVRAITTGRTGDASEGPHAALSTALAVDAVVTAVRGAVGVRLRGLKNNAVTRESIASQITVELEAKRALGVIDSYEPPRVTAHPCDASVCVATLSMRVAPEISQIVVAAEIVV</sequence>
<proteinExistence type="predicted"/>
<dbReference type="Proteomes" id="UP000196386">
    <property type="component" value="Unassembled WGS sequence"/>
</dbReference>
<accession>A0A1Y4MSI3</accession>
<evidence type="ECO:0000313" key="1">
    <source>
        <dbReference type="EMBL" id="OUP69842.1"/>
    </source>
</evidence>
<evidence type="ECO:0000313" key="2">
    <source>
        <dbReference type="Proteomes" id="UP000196386"/>
    </source>
</evidence>
<comment type="caution">
    <text evidence="1">The sequence shown here is derived from an EMBL/GenBank/DDBJ whole genome shotgun (WGS) entry which is preliminary data.</text>
</comment>
<protein>
    <recommendedName>
        <fullName evidence="3">Phage tail sheath protein</fullName>
    </recommendedName>
</protein>
<dbReference type="AlphaFoldDB" id="A0A1Y4MSI3"/>
<dbReference type="EMBL" id="NFKP01000007">
    <property type="protein sequence ID" value="OUP69842.1"/>
    <property type="molecule type" value="Genomic_DNA"/>
</dbReference>